<dbReference type="AlphaFoldDB" id="A0A563VYL3"/>
<protein>
    <submittedName>
        <fullName evidence="1">Uncharacterized protein</fullName>
    </submittedName>
</protein>
<accession>A0A563VYL3</accession>
<sequence>MANIITDFDSGEGDVIGLANTNLDFDTLEFIADGSNTVVRGLGIDLAILVDLEPTQVSESDFVFV</sequence>
<organism evidence="1 2">
    <name type="scientific">Hyella patelloides LEGE 07179</name>
    <dbReference type="NCBI Taxonomy" id="945734"/>
    <lineage>
        <taxon>Bacteria</taxon>
        <taxon>Bacillati</taxon>
        <taxon>Cyanobacteriota</taxon>
        <taxon>Cyanophyceae</taxon>
        <taxon>Pleurocapsales</taxon>
        <taxon>Hyellaceae</taxon>
        <taxon>Hyella</taxon>
    </lineage>
</organism>
<proteinExistence type="predicted"/>
<dbReference type="Proteomes" id="UP000320055">
    <property type="component" value="Unassembled WGS sequence"/>
</dbReference>
<evidence type="ECO:0000313" key="1">
    <source>
        <dbReference type="EMBL" id="VEP16467.1"/>
    </source>
</evidence>
<name>A0A563VYL3_9CYAN</name>
<reference evidence="1 2" key="1">
    <citation type="submission" date="2019-01" db="EMBL/GenBank/DDBJ databases">
        <authorList>
            <person name="Brito A."/>
        </authorList>
    </citation>
    <scope>NUCLEOTIDE SEQUENCE [LARGE SCALE GENOMIC DNA]</scope>
    <source>
        <strain evidence="1">1</strain>
    </source>
</reference>
<evidence type="ECO:0000313" key="2">
    <source>
        <dbReference type="Proteomes" id="UP000320055"/>
    </source>
</evidence>
<keyword evidence="2" id="KW-1185">Reference proteome</keyword>
<gene>
    <name evidence="1" type="ORF">H1P_4510001</name>
</gene>
<dbReference type="EMBL" id="CAACVJ010000392">
    <property type="protein sequence ID" value="VEP16467.1"/>
    <property type="molecule type" value="Genomic_DNA"/>
</dbReference>